<dbReference type="EMBL" id="LNZG01000001">
    <property type="protein sequence ID" value="ODA91311.1"/>
    <property type="molecule type" value="Genomic_DNA"/>
</dbReference>
<reference evidence="2 3" key="1">
    <citation type="submission" date="2015-11" db="EMBL/GenBank/DDBJ databases">
        <authorList>
            <person name="Zhang Y."/>
            <person name="Guo Z."/>
        </authorList>
    </citation>
    <scope>NUCLEOTIDE SEQUENCE [LARGE SCALE GENOMIC DNA]</scope>
    <source>
        <strain evidence="3">gdw1</strain>
    </source>
</reference>
<accession>A0A1E2SNJ8</accession>
<comment type="caution">
    <text evidence="2">The sequence shown here is derived from an EMBL/GenBank/DDBJ whole genome shotgun (WGS) entry which is preliminary data.</text>
</comment>
<gene>
    <name evidence="2" type="ORF">ATY41_01095</name>
</gene>
<dbReference type="OrthoDB" id="5119263at2"/>
<evidence type="ECO:0000313" key="2">
    <source>
        <dbReference type="EMBL" id="ODA91311.1"/>
    </source>
</evidence>
<keyword evidence="1" id="KW-1133">Transmembrane helix</keyword>
<sequence length="109" mass="10933">MSDTPPGPPGPPAADGPPPLSRFAVVLSVGAVWAVALVFGLLIAALSEPEDHASWLSLALGVCVLVSFGAQLATQQKDGFVNRLAATLTGSFVVLCATGAILGLTTLGH</sequence>
<evidence type="ECO:0000313" key="3">
    <source>
        <dbReference type="Proteomes" id="UP000094426"/>
    </source>
</evidence>
<keyword evidence="1" id="KW-0812">Transmembrane</keyword>
<dbReference type="Proteomes" id="UP000094426">
    <property type="component" value="Unassembled WGS sequence"/>
</dbReference>
<name>A0A1E2SNJ8_LEIXY</name>
<feature type="transmembrane region" description="Helical" evidence="1">
    <location>
        <begin position="53"/>
        <end position="73"/>
    </location>
</feature>
<protein>
    <submittedName>
        <fullName evidence="2">Uncharacterized protein</fullName>
    </submittedName>
</protein>
<proteinExistence type="predicted"/>
<feature type="transmembrane region" description="Helical" evidence="1">
    <location>
        <begin position="20"/>
        <end position="46"/>
    </location>
</feature>
<dbReference type="AlphaFoldDB" id="A0A1E2SNJ8"/>
<organism evidence="2 3">
    <name type="scientific">Leifsonia xyli subsp. xyli</name>
    <dbReference type="NCBI Taxonomy" id="59736"/>
    <lineage>
        <taxon>Bacteria</taxon>
        <taxon>Bacillati</taxon>
        <taxon>Actinomycetota</taxon>
        <taxon>Actinomycetes</taxon>
        <taxon>Micrococcales</taxon>
        <taxon>Microbacteriaceae</taxon>
        <taxon>Leifsonia</taxon>
    </lineage>
</organism>
<feature type="transmembrane region" description="Helical" evidence="1">
    <location>
        <begin position="85"/>
        <end position="107"/>
    </location>
</feature>
<keyword evidence="1" id="KW-0472">Membrane</keyword>
<dbReference type="RefSeq" id="WP_041767672.1">
    <property type="nucleotide sequence ID" value="NZ_LNZG01000001.1"/>
</dbReference>
<evidence type="ECO:0000256" key="1">
    <source>
        <dbReference type="SAM" id="Phobius"/>
    </source>
</evidence>